<evidence type="ECO:0000256" key="4">
    <source>
        <dbReference type="ARBA" id="ARBA00022685"/>
    </source>
</evidence>
<keyword evidence="5 11" id="KW-0479">Metal-binding</keyword>
<organism evidence="12 13">
    <name type="scientific">Cladobotryum mycophilum</name>
    <dbReference type="NCBI Taxonomy" id="491253"/>
    <lineage>
        <taxon>Eukaryota</taxon>
        <taxon>Fungi</taxon>
        <taxon>Dikarya</taxon>
        <taxon>Ascomycota</taxon>
        <taxon>Pezizomycotina</taxon>
        <taxon>Sordariomycetes</taxon>
        <taxon>Hypocreomycetidae</taxon>
        <taxon>Hypocreales</taxon>
        <taxon>Hypocreaceae</taxon>
        <taxon>Cladobotryum</taxon>
    </lineage>
</organism>
<dbReference type="Pfam" id="PF02102">
    <property type="entry name" value="Peptidase_M35"/>
    <property type="match status" value="1"/>
</dbReference>
<comment type="subcellular location">
    <subcellularLocation>
        <location evidence="11">Secreted</location>
    </subcellularLocation>
</comment>
<comment type="caution">
    <text evidence="12">The sequence shown here is derived from an EMBL/GenBank/DDBJ whole genome shotgun (WGS) entry which is preliminary data.</text>
</comment>
<comment type="cofactor">
    <cofactor evidence="11">
        <name>Zn(2+)</name>
        <dbReference type="ChEBI" id="CHEBI:29105"/>
    </cofactor>
    <text evidence="11">Binds 1 zinc ion per subunit.</text>
</comment>
<evidence type="ECO:0000256" key="5">
    <source>
        <dbReference type="ARBA" id="ARBA00022723"/>
    </source>
</evidence>
<keyword evidence="7 11" id="KW-0378">Hydrolase</keyword>
<comment type="similarity">
    <text evidence="2 11">Belongs to the peptidase M35 family.</text>
</comment>
<evidence type="ECO:0000256" key="9">
    <source>
        <dbReference type="ARBA" id="ARBA00023049"/>
    </source>
</evidence>
<comment type="function">
    <text evidence="11">Secreted metalloproteinase that allows assimilation of proteinaceous substrates. Shows high activities on basic nuclear substrates such as histone and protamine.</text>
</comment>
<dbReference type="Proteomes" id="UP001338125">
    <property type="component" value="Unassembled WGS sequence"/>
</dbReference>
<evidence type="ECO:0000256" key="1">
    <source>
        <dbReference type="ARBA" id="ARBA00001187"/>
    </source>
</evidence>
<evidence type="ECO:0000313" key="12">
    <source>
        <dbReference type="EMBL" id="KAK5995270.1"/>
    </source>
</evidence>
<sequence>MDLLYGSKRSLRAAALAASFRLLRLPCFTEYFKSSTTSARNTVSGVFSRVASECGSTTGGASRYYYSDVFGACSNGVLAYTSPSDSLMVYCNLYFTALPALTGSCHTQDQATTNIHEFTHLIQVKGTEDYGGYGYNFARSLSAAQNLNHVNTYALFANDIYVGC</sequence>
<keyword evidence="11" id="KW-0964">Secreted</keyword>
<evidence type="ECO:0000256" key="11">
    <source>
        <dbReference type="RuleBase" id="RU361126"/>
    </source>
</evidence>
<keyword evidence="3 11" id="KW-0645">Protease</keyword>
<evidence type="ECO:0000256" key="6">
    <source>
        <dbReference type="ARBA" id="ARBA00022729"/>
    </source>
</evidence>
<keyword evidence="6" id="KW-0732">Signal</keyword>
<dbReference type="InterPro" id="IPR001384">
    <property type="entry name" value="Peptidase_M35"/>
</dbReference>
<dbReference type="CDD" id="cd11008">
    <property type="entry name" value="M35_deuterolysin_like"/>
    <property type="match status" value="1"/>
</dbReference>
<keyword evidence="4 11" id="KW-0165">Cleavage on pair of basic residues</keyword>
<proteinExistence type="inferred from homology"/>
<dbReference type="EC" id="3.4.24.39" evidence="11"/>
<name>A0ABR0SU57_9HYPO</name>
<evidence type="ECO:0000313" key="13">
    <source>
        <dbReference type="Proteomes" id="UP001338125"/>
    </source>
</evidence>
<keyword evidence="8 11" id="KW-0862">Zinc</keyword>
<dbReference type="PANTHER" id="PTHR37016">
    <property type="match status" value="1"/>
</dbReference>
<protein>
    <recommendedName>
        <fullName evidence="11">Neutral protease 2</fullName>
        <ecNumber evidence="11">3.4.24.39</ecNumber>
    </recommendedName>
    <alternativeName>
        <fullName evidence="11">Deuterolysin</fullName>
    </alternativeName>
</protein>
<evidence type="ECO:0000256" key="10">
    <source>
        <dbReference type="ARBA" id="ARBA00023145"/>
    </source>
</evidence>
<dbReference type="InterPro" id="IPR050414">
    <property type="entry name" value="Fungal_M35_metalloproteases"/>
</dbReference>
<dbReference type="PANTHER" id="PTHR37016:SF2">
    <property type="entry name" value="NEUTRAL PROTEASE 2 HOMOLOG SNOG_02177"/>
    <property type="match status" value="1"/>
</dbReference>
<gene>
    <name evidence="12" type="ORF">PT974_03669</name>
</gene>
<dbReference type="Gene3D" id="3.40.390.10">
    <property type="entry name" value="Collagenase (Catalytic Domain)"/>
    <property type="match status" value="1"/>
</dbReference>
<dbReference type="SUPFAM" id="SSF55486">
    <property type="entry name" value="Metalloproteases ('zincins'), catalytic domain"/>
    <property type="match status" value="1"/>
</dbReference>
<comment type="catalytic activity">
    <reaction evidence="1 11">
        <text>Preferential cleavage of bonds with hydrophobic residues in P1'. Also 3-Asn-|-Gln-4 and 8-Gly-|-Ser-9 bonds in insulin B chain.</text>
        <dbReference type="EC" id="3.4.24.39"/>
    </reaction>
</comment>
<evidence type="ECO:0000256" key="3">
    <source>
        <dbReference type="ARBA" id="ARBA00022670"/>
    </source>
</evidence>
<evidence type="ECO:0000256" key="8">
    <source>
        <dbReference type="ARBA" id="ARBA00022833"/>
    </source>
</evidence>
<keyword evidence="9 11" id="KW-0482">Metalloprotease</keyword>
<keyword evidence="10" id="KW-0865">Zymogen</keyword>
<dbReference type="PRINTS" id="PR00768">
    <property type="entry name" value="DEUTEROLYSIN"/>
</dbReference>
<accession>A0ABR0SU57</accession>
<reference evidence="12 13" key="1">
    <citation type="submission" date="2024-01" db="EMBL/GenBank/DDBJ databases">
        <title>Complete genome of Cladobotryum mycophilum ATHUM6906.</title>
        <authorList>
            <person name="Christinaki A.C."/>
            <person name="Myridakis A.I."/>
            <person name="Kouvelis V.N."/>
        </authorList>
    </citation>
    <scope>NUCLEOTIDE SEQUENCE [LARGE SCALE GENOMIC DNA]</scope>
    <source>
        <strain evidence="12 13">ATHUM6906</strain>
    </source>
</reference>
<dbReference type="InterPro" id="IPR024079">
    <property type="entry name" value="MetalloPept_cat_dom_sf"/>
</dbReference>
<keyword evidence="13" id="KW-1185">Reference proteome</keyword>
<dbReference type="EMBL" id="JAVFKD010000004">
    <property type="protein sequence ID" value="KAK5995270.1"/>
    <property type="molecule type" value="Genomic_DNA"/>
</dbReference>
<evidence type="ECO:0000256" key="7">
    <source>
        <dbReference type="ARBA" id="ARBA00022801"/>
    </source>
</evidence>
<evidence type="ECO:0000256" key="2">
    <source>
        <dbReference type="ARBA" id="ARBA00010279"/>
    </source>
</evidence>